<keyword evidence="5" id="KW-0498">Mitosis</keyword>
<dbReference type="EMBL" id="QEAQ01000033">
    <property type="protein sequence ID" value="TPX58702.1"/>
    <property type="molecule type" value="Genomic_DNA"/>
</dbReference>
<dbReference type="AlphaFoldDB" id="A0A507E4E6"/>
<evidence type="ECO:0000256" key="6">
    <source>
        <dbReference type="ARBA" id="ARBA00022838"/>
    </source>
</evidence>
<name>A0A507E4E6_9FUNG</name>
<feature type="coiled-coil region" evidence="10">
    <location>
        <begin position="153"/>
        <end position="180"/>
    </location>
</feature>
<dbReference type="GO" id="GO:0007059">
    <property type="term" value="P:chromosome segregation"/>
    <property type="evidence" value="ECO:0007669"/>
    <property type="project" value="TreeGrafter"/>
</dbReference>
<evidence type="ECO:0000256" key="1">
    <source>
        <dbReference type="ARBA" id="ARBA00004123"/>
    </source>
</evidence>
<keyword evidence="10" id="KW-0175">Coiled coil</keyword>
<keyword evidence="3" id="KW-0158">Chromosome</keyword>
<dbReference type="GO" id="GO:0000444">
    <property type="term" value="C:MIS12/MIND type complex"/>
    <property type="evidence" value="ECO:0007669"/>
    <property type="project" value="InterPro"/>
</dbReference>
<dbReference type="PANTHER" id="PTHR15459:SF3">
    <property type="entry name" value="POLYAMINE-MODULATED FACTOR 1"/>
    <property type="match status" value="1"/>
</dbReference>
<feature type="compositionally biased region" description="Acidic residues" evidence="11">
    <location>
        <begin position="1"/>
        <end position="11"/>
    </location>
</feature>
<accession>A0A507E4E6</accession>
<gene>
    <name evidence="12" type="ORF">PhCBS80983_g02921</name>
</gene>
<comment type="caution">
    <text evidence="12">The sequence shown here is derived from an EMBL/GenBank/DDBJ whole genome shotgun (WGS) entry which is preliminary data.</text>
</comment>
<evidence type="ECO:0000256" key="7">
    <source>
        <dbReference type="ARBA" id="ARBA00023242"/>
    </source>
</evidence>
<dbReference type="Pfam" id="PF03980">
    <property type="entry name" value="Nnf1"/>
    <property type="match status" value="1"/>
</dbReference>
<dbReference type="GO" id="GO:0051301">
    <property type="term" value="P:cell division"/>
    <property type="evidence" value="ECO:0007669"/>
    <property type="project" value="UniProtKB-KW"/>
</dbReference>
<dbReference type="PANTHER" id="PTHR15459">
    <property type="entry name" value="POLYAMINE-MODULATED FACTOR 1"/>
    <property type="match status" value="1"/>
</dbReference>
<evidence type="ECO:0000256" key="2">
    <source>
        <dbReference type="ARBA" id="ARBA00004629"/>
    </source>
</evidence>
<dbReference type="InterPro" id="IPR007128">
    <property type="entry name" value="PMF1/Nnf1"/>
</dbReference>
<proteinExistence type="predicted"/>
<keyword evidence="6" id="KW-0995">Kinetochore</keyword>
<evidence type="ECO:0000256" key="5">
    <source>
        <dbReference type="ARBA" id="ARBA00022776"/>
    </source>
</evidence>
<keyword evidence="7" id="KW-0539">Nucleus</keyword>
<keyword evidence="13" id="KW-1185">Reference proteome</keyword>
<evidence type="ECO:0000256" key="11">
    <source>
        <dbReference type="SAM" id="MobiDB-lite"/>
    </source>
</evidence>
<evidence type="ECO:0000256" key="4">
    <source>
        <dbReference type="ARBA" id="ARBA00022618"/>
    </source>
</evidence>
<dbReference type="STRING" id="109895.A0A507E4E6"/>
<keyword evidence="9" id="KW-0137">Centromere</keyword>
<feature type="region of interest" description="Disordered" evidence="11">
    <location>
        <begin position="1"/>
        <end position="22"/>
    </location>
</feature>
<evidence type="ECO:0000256" key="9">
    <source>
        <dbReference type="ARBA" id="ARBA00023328"/>
    </source>
</evidence>
<keyword evidence="4" id="KW-0132">Cell division</keyword>
<evidence type="ECO:0000256" key="3">
    <source>
        <dbReference type="ARBA" id="ARBA00022454"/>
    </source>
</evidence>
<sequence length="226" mass="25258">MASVQDNEETSDSARAEVESQYEGPRMKKLRQVFDAALTACLNGCSYDRLALSFPRISRDNPESLRSAREQLVAFIRESIKEEFDDINADRNVALHLNEIDRIIAAAHRKLKQEYEEGQQQPTTRSRAVGSQAHAHCLHFRVTADQAVRAHAVEAKRGEVERLRAQLNQMHTANDAIQTDIAQCQAETGKVQSEIESLITNLLPPRNLLDALHQEAGVTHLPMGVA</sequence>
<evidence type="ECO:0000313" key="12">
    <source>
        <dbReference type="EMBL" id="TPX58702.1"/>
    </source>
</evidence>
<dbReference type="GO" id="GO:0005634">
    <property type="term" value="C:nucleus"/>
    <property type="evidence" value="ECO:0007669"/>
    <property type="project" value="UniProtKB-SubCell"/>
</dbReference>
<evidence type="ECO:0000256" key="8">
    <source>
        <dbReference type="ARBA" id="ARBA00023306"/>
    </source>
</evidence>
<reference evidence="12 13" key="1">
    <citation type="journal article" date="2019" name="Sci. Rep.">
        <title>Comparative genomics of chytrid fungi reveal insights into the obligate biotrophic and pathogenic lifestyle of Synchytrium endobioticum.</title>
        <authorList>
            <person name="van de Vossenberg B.T.L.H."/>
            <person name="Warris S."/>
            <person name="Nguyen H.D.T."/>
            <person name="van Gent-Pelzer M.P.E."/>
            <person name="Joly D.L."/>
            <person name="van de Geest H.C."/>
            <person name="Bonants P.J.M."/>
            <person name="Smith D.S."/>
            <person name="Levesque C.A."/>
            <person name="van der Lee T.A.J."/>
        </authorList>
    </citation>
    <scope>NUCLEOTIDE SEQUENCE [LARGE SCALE GENOMIC DNA]</scope>
    <source>
        <strain evidence="12 13">CBS 809.83</strain>
    </source>
</reference>
<protein>
    <submittedName>
        <fullName evidence="12">Uncharacterized protein</fullName>
    </submittedName>
</protein>
<comment type="subcellular location">
    <subcellularLocation>
        <location evidence="2">Chromosome</location>
        <location evidence="2">Centromere</location>
        <location evidence="2">Kinetochore</location>
    </subcellularLocation>
    <subcellularLocation>
        <location evidence="1">Nucleus</location>
    </subcellularLocation>
</comment>
<organism evidence="12 13">
    <name type="scientific">Powellomyces hirtus</name>
    <dbReference type="NCBI Taxonomy" id="109895"/>
    <lineage>
        <taxon>Eukaryota</taxon>
        <taxon>Fungi</taxon>
        <taxon>Fungi incertae sedis</taxon>
        <taxon>Chytridiomycota</taxon>
        <taxon>Chytridiomycota incertae sedis</taxon>
        <taxon>Chytridiomycetes</taxon>
        <taxon>Spizellomycetales</taxon>
        <taxon>Powellomycetaceae</taxon>
        <taxon>Powellomyces</taxon>
    </lineage>
</organism>
<evidence type="ECO:0000256" key="10">
    <source>
        <dbReference type="SAM" id="Coils"/>
    </source>
</evidence>
<dbReference type="Proteomes" id="UP000318582">
    <property type="component" value="Unassembled WGS sequence"/>
</dbReference>
<evidence type="ECO:0000313" key="13">
    <source>
        <dbReference type="Proteomes" id="UP000318582"/>
    </source>
</evidence>
<keyword evidence="8" id="KW-0131">Cell cycle</keyword>